<dbReference type="HOGENOM" id="CLU_3236843_0_0_0"/>
<organism evidence="1 2">
    <name type="scientific">Opitutus terrae (strain DSM 11246 / JCM 15787 / PB90-1)</name>
    <dbReference type="NCBI Taxonomy" id="452637"/>
    <lineage>
        <taxon>Bacteria</taxon>
        <taxon>Pseudomonadati</taxon>
        <taxon>Verrucomicrobiota</taxon>
        <taxon>Opitutia</taxon>
        <taxon>Opitutales</taxon>
        <taxon>Opitutaceae</taxon>
        <taxon>Opitutus</taxon>
    </lineage>
</organism>
<protein>
    <submittedName>
        <fullName evidence="1">Uncharacterized protein</fullName>
    </submittedName>
</protein>
<dbReference type="Proteomes" id="UP000007013">
    <property type="component" value="Chromosome"/>
</dbReference>
<proteinExistence type="predicted"/>
<sequence>MGVTLSDVGPCGSFVTFADRFVTPGSRRGLRRASVRPCPDFVA</sequence>
<gene>
    <name evidence="1" type="ordered locus">Oter_1116</name>
</gene>
<keyword evidence="2" id="KW-1185">Reference proteome</keyword>
<reference evidence="1 2" key="1">
    <citation type="journal article" date="2011" name="J. Bacteriol.">
        <title>Genome sequence of the verrucomicrobium Opitutus terrae PB90-1, an abundant inhabitant of rice paddy soil ecosystems.</title>
        <authorList>
            <person name="van Passel M.W."/>
            <person name="Kant R."/>
            <person name="Palva A."/>
            <person name="Copeland A."/>
            <person name="Lucas S."/>
            <person name="Lapidus A."/>
            <person name="Glavina del Rio T."/>
            <person name="Pitluck S."/>
            <person name="Goltsman E."/>
            <person name="Clum A."/>
            <person name="Sun H."/>
            <person name="Schmutz J."/>
            <person name="Larimer F.W."/>
            <person name="Land M.L."/>
            <person name="Hauser L."/>
            <person name="Kyrpides N."/>
            <person name="Mikhailova N."/>
            <person name="Richardson P.P."/>
            <person name="Janssen P.H."/>
            <person name="de Vos W.M."/>
            <person name="Smidt H."/>
        </authorList>
    </citation>
    <scope>NUCLEOTIDE SEQUENCE [LARGE SCALE GENOMIC DNA]</scope>
    <source>
        <strain evidence="2">DSM 11246 / JCM 15787 / PB90-1</strain>
    </source>
</reference>
<dbReference type="EMBL" id="CP001032">
    <property type="protein sequence ID" value="ACB74404.1"/>
    <property type="molecule type" value="Genomic_DNA"/>
</dbReference>
<name>B1ZNH0_OPITP</name>
<evidence type="ECO:0000313" key="1">
    <source>
        <dbReference type="EMBL" id="ACB74404.1"/>
    </source>
</evidence>
<dbReference type="KEGG" id="ote:Oter_1116"/>
<dbReference type="AlphaFoldDB" id="B1ZNH0"/>
<accession>B1ZNH0</accession>
<evidence type="ECO:0000313" key="2">
    <source>
        <dbReference type="Proteomes" id="UP000007013"/>
    </source>
</evidence>